<feature type="region of interest" description="Disordered" evidence="3">
    <location>
        <begin position="711"/>
        <end position="731"/>
    </location>
</feature>
<reference evidence="5" key="1">
    <citation type="journal article" date="2016" name="Nat. Genet.">
        <title>A high-quality carrot genome assembly provides new insights into carotenoid accumulation and asterid genome evolution.</title>
        <authorList>
            <person name="Iorizzo M."/>
            <person name="Ellison S."/>
            <person name="Senalik D."/>
            <person name="Zeng P."/>
            <person name="Satapoomin P."/>
            <person name="Huang J."/>
            <person name="Bowman M."/>
            <person name="Iovene M."/>
            <person name="Sanseverino W."/>
            <person name="Cavagnaro P."/>
            <person name="Yildiz M."/>
            <person name="Macko-Podgorni A."/>
            <person name="Moranska E."/>
            <person name="Grzebelus E."/>
            <person name="Grzebelus D."/>
            <person name="Ashrafi H."/>
            <person name="Zheng Z."/>
            <person name="Cheng S."/>
            <person name="Spooner D."/>
            <person name="Van Deynze A."/>
            <person name="Simon P."/>
        </authorList>
    </citation>
    <scope>NUCLEOTIDE SEQUENCE [LARGE SCALE GENOMIC DNA]</scope>
    <source>
        <tissue evidence="5">Leaf</tissue>
    </source>
</reference>
<dbReference type="InterPro" id="IPR004087">
    <property type="entry name" value="KH_dom"/>
</dbReference>
<feature type="domain" description="K Homology" evidence="4">
    <location>
        <begin position="316"/>
        <end position="386"/>
    </location>
</feature>
<feature type="domain" description="K Homology" evidence="4">
    <location>
        <begin position="156"/>
        <end position="231"/>
    </location>
</feature>
<accession>A0A161ZZQ9</accession>
<feature type="region of interest" description="Disordered" evidence="3">
    <location>
        <begin position="504"/>
        <end position="535"/>
    </location>
</feature>
<feature type="region of interest" description="Disordered" evidence="3">
    <location>
        <begin position="232"/>
        <end position="279"/>
    </location>
</feature>
<dbReference type="Pfam" id="PF00013">
    <property type="entry name" value="KH_1"/>
    <property type="match status" value="4"/>
</dbReference>
<keyword evidence="2" id="KW-0694">RNA-binding</keyword>
<name>A0A161ZZQ9_DAUCS</name>
<dbReference type="CDD" id="cd22459">
    <property type="entry name" value="KH-I_PEPPER_rpt1_like"/>
    <property type="match status" value="1"/>
</dbReference>
<protein>
    <recommendedName>
        <fullName evidence="4">K Homology domain-containing protein</fullName>
    </recommendedName>
</protein>
<dbReference type="EMBL" id="CP093347">
    <property type="protein sequence ID" value="WOH00302.1"/>
    <property type="molecule type" value="Genomic_DNA"/>
</dbReference>
<dbReference type="CDD" id="cd22460">
    <property type="entry name" value="KH-I_PEPPER_rpt2_like"/>
    <property type="match status" value="2"/>
</dbReference>
<feature type="compositionally biased region" description="Polar residues" evidence="3">
    <location>
        <begin position="263"/>
        <end position="279"/>
    </location>
</feature>
<evidence type="ECO:0000313" key="5">
    <source>
        <dbReference type="EMBL" id="KZM93952.1"/>
    </source>
</evidence>
<dbReference type="Gene3D" id="3.30.310.210">
    <property type="match status" value="1"/>
</dbReference>
<dbReference type="SMART" id="SM00322">
    <property type="entry name" value="KH"/>
    <property type="match status" value="4"/>
</dbReference>
<keyword evidence="1" id="KW-0677">Repeat</keyword>
<feature type="region of interest" description="Disordered" evidence="3">
    <location>
        <begin position="1"/>
        <end position="25"/>
    </location>
</feature>
<feature type="region of interest" description="Disordered" evidence="3">
    <location>
        <begin position="671"/>
        <end position="699"/>
    </location>
</feature>
<dbReference type="Proteomes" id="UP000077755">
    <property type="component" value="Chromosome 5"/>
</dbReference>
<dbReference type="PROSITE" id="PS50084">
    <property type="entry name" value="KH_TYPE_1"/>
    <property type="match status" value="4"/>
</dbReference>
<dbReference type="InterPro" id="IPR004088">
    <property type="entry name" value="KH_dom_type_1"/>
</dbReference>
<dbReference type="PANTHER" id="PTHR10288">
    <property type="entry name" value="KH DOMAIN CONTAINING RNA BINDING PROTEIN"/>
    <property type="match status" value="1"/>
</dbReference>
<feature type="compositionally biased region" description="Polar residues" evidence="3">
    <location>
        <begin position="681"/>
        <end position="699"/>
    </location>
</feature>
<feature type="domain" description="K Homology" evidence="4">
    <location>
        <begin position="42"/>
        <end position="112"/>
    </location>
</feature>
<dbReference type="STRING" id="79200.A0A161ZZQ9"/>
<organism evidence="5">
    <name type="scientific">Daucus carota subsp. sativus</name>
    <name type="common">Carrot</name>
    <dbReference type="NCBI Taxonomy" id="79200"/>
    <lineage>
        <taxon>Eukaryota</taxon>
        <taxon>Viridiplantae</taxon>
        <taxon>Streptophyta</taxon>
        <taxon>Embryophyta</taxon>
        <taxon>Tracheophyta</taxon>
        <taxon>Spermatophyta</taxon>
        <taxon>Magnoliopsida</taxon>
        <taxon>eudicotyledons</taxon>
        <taxon>Gunneridae</taxon>
        <taxon>Pentapetalae</taxon>
        <taxon>asterids</taxon>
        <taxon>campanulids</taxon>
        <taxon>Apiales</taxon>
        <taxon>Apiaceae</taxon>
        <taxon>Apioideae</taxon>
        <taxon>Scandiceae</taxon>
        <taxon>Daucinae</taxon>
        <taxon>Daucus</taxon>
        <taxon>Daucus sect. Daucus</taxon>
    </lineage>
</organism>
<dbReference type="Gene3D" id="3.30.1370.10">
    <property type="entry name" value="K Homology domain, type 1"/>
    <property type="match status" value="2"/>
</dbReference>
<evidence type="ECO:0000256" key="3">
    <source>
        <dbReference type="SAM" id="MobiDB-lite"/>
    </source>
</evidence>
<reference evidence="6" key="2">
    <citation type="submission" date="2022-03" db="EMBL/GenBank/DDBJ databases">
        <title>Draft title - Genomic analysis of global carrot germplasm unveils the trajectory of domestication and the origin of high carotenoid orange carrot.</title>
        <authorList>
            <person name="Iorizzo M."/>
            <person name="Ellison S."/>
            <person name="Senalik D."/>
            <person name="Macko-Podgorni A."/>
            <person name="Grzebelus D."/>
            <person name="Bostan H."/>
            <person name="Rolling W."/>
            <person name="Curaba J."/>
            <person name="Simon P."/>
        </authorList>
    </citation>
    <scope>NUCLEOTIDE SEQUENCE</scope>
    <source>
        <tissue evidence="6">Leaf</tissue>
    </source>
</reference>
<dbReference type="Gramene" id="KZM93952">
    <property type="protein sequence ID" value="KZM93952"/>
    <property type="gene ID" value="DCAR_017197"/>
</dbReference>
<dbReference type="GO" id="GO:0003723">
    <property type="term" value="F:RNA binding"/>
    <property type="evidence" value="ECO:0007669"/>
    <property type="project" value="UniProtKB-UniRule"/>
</dbReference>
<evidence type="ECO:0000256" key="1">
    <source>
        <dbReference type="ARBA" id="ARBA00022737"/>
    </source>
</evidence>
<dbReference type="OrthoDB" id="442947at2759"/>
<proteinExistence type="predicted"/>
<feature type="compositionally biased region" description="Polar residues" evidence="3">
    <location>
        <begin position="631"/>
        <end position="643"/>
    </location>
</feature>
<dbReference type="KEGG" id="dcr:108223512"/>
<sequence length="731" mass="79955">MEGNKRAFFKKQSSTQFKRKGGHRKEVWKNTSHEPLKGSTSSETVYRILCHSKKIGSVIGKGGSIVKTLREETQAKITVADSVSGSDERVIIISSSSNKIQSNHNEESNGEEMPTEVMDELMEPHCAAQDALMKVHNRIIEEDIVGGSDTEAGNGIVVTARLLVPNNIVGCLLGKKGDVIQRLRSETSANIRVLPADHLPICAVDTDELVQISGNPVVARKALYVVSTLLHQNPRKDQPPSGLPMSHSHGNSGFHTSRHPTGKISSHGNPIWSQRNASFQGDPPIHWTRAYEGQHARFGPGGLDDIPGGYAEEVPTDFSMKILCSAAKIGGVIGKGGSNVKQVQQETGASIHVEDVSAESDERVIRVSSTEAPWNPRSQTIDAILLLQSRTSELSDKGTTITRLLVPSNKVGCILGQGGHVINEMRRRTQADIRVYSKEDKPKCAAEDEELVQISGNFGVAKDALTEILSRLRARCLRDAKVIGEPAPIRPHTGYGHPGIVHGGPPPGSDSRGFGSPGTYSHFKGRGREYEPPSYPIQPSATSYLDVGRDMEVNIPNDGLGSIMHTGRSNTSSIAGARLKYQDPMSTSSESFIDSRSHHFNNVDTMHHSFIGSGGPSNNPQQGSYRDFNVRGQNYNHQHSSYPDFNDRDQYNTRAQHGTYPDFAAQDQYKKPVHVSHHDLNSQPPAYPNNSAPHNPYNNVTQQQASYQNYQSGSTLQPPYHNISAPNSYQY</sequence>
<dbReference type="AlphaFoldDB" id="A0A161ZZQ9"/>
<dbReference type="EMBL" id="LNRQ01000005">
    <property type="protein sequence ID" value="KZM93952.1"/>
    <property type="molecule type" value="Genomic_DNA"/>
</dbReference>
<evidence type="ECO:0000313" key="7">
    <source>
        <dbReference type="Proteomes" id="UP000077755"/>
    </source>
</evidence>
<feature type="region of interest" description="Disordered" evidence="3">
    <location>
        <begin position="605"/>
        <end position="654"/>
    </location>
</feature>
<evidence type="ECO:0000313" key="6">
    <source>
        <dbReference type="EMBL" id="WOH00302.1"/>
    </source>
</evidence>
<gene>
    <name evidence="5" type="ORF">DCAR_017197</name>
    <name evidence="6" type="ORF">DCAR_0519661</name>
</gene>
<dbReference type="InterPro" id="IPR036612">
    <property type="entry name" value="KH_dom_type_1_sf"/>
</dbReference>
<feature type="domain" description="K Homology" evidence="4">
    <location>
        <begin position="398"/>
        <end position="473"/>
    </location>
</feature>
<evidence type="ECO:0000256" key="2">
    <source>
        <dbReference type="PROSITE-ProRule" id="PRU00117"/>
    </source>
</evidence>
<keyword evidence="7" id="KW-1185">Reference proteome</keyword>
<dbReference type="SUPFAM" id="SSF54791">
    <property type="entry name" value="Eukaryotic type KH-domain (KH-domain type I)"/>
    <property type="match status" value="4"/>
</dbReference>
<dbReference type="OMA" id="YRRPAND"/>
<evidence type="ECO:0000259" key="4">
    <source>
        <dbReference type="SMART" id="SM00322"/>
    </source>
</evidence>